<reference evidence="4 5" key="1">
    <citation type="submission" date="2019-03" db="EMBL/GenBank/DDBJ databases">
        <title>Genomic Encyclopedia of Type Strains, Phase IV (KMG-IV): sequencing the most valuable type-strain genomes for metagenomic binning, comparative biology and taxonomic classification.</title>
        <authorList>
            <person name="Goeker M."/>
        </authorList>
    </citation>
    <scope>NUCLEOTIDE SEQUENCE [LARGE SCALE GENOMIC DNA]</scope>
    <source>
        <strain evidence="4 5">DSM 19377</strain>
    </source>
</reference>
<dbReference type="NCBIfam" id="NF041497">
    <property type="entry name" value="MobV"/>
    <property type="match status" value="1"/>
</dbReference>
<evidence type="ECO:0000256" key="1">
    <source>
        <dbReference type="ARBA" id="ARBA00010657"/>
    </source>
</evidence>
<accession>A0A4R2NAD6</accession>
<dbReference type="CDD" id="cd17242">
    <property type="entry name" value="MobM_relaxase"/>
    <property type="match status" value="1"/>
</dbReference>
<comment type="caution">
    <text evidence="4">The sequence shown here is derived from an EMBL/GenBank/DDBJ whole genome shotgun (WGS) entry which is preliminary data.</text>
</comment>
<feature type="coiled-coil region" evidence="2">
    <location>
        <begin position="186"/>
        <end position="213"/>
    </location>
</feature>
<evidence type="ECO:0000256" key="2">
    <source>
        <dbReference type="SAM" id="Coils"/>
    </source>
</evidence>
<protein>
    <submittedName>
        <fullName evidence="4">Plasmid recombination enzyme</fullName>
    </submittedName>
</protein>
<feature type="coiled-coil region" evidence="2">
    <location>
        <begin position="267"/>
        <end position="322"/>
    </location>
</feature>
<evidence type="ECO:0000313" key="4">
    <source>
        <dbReference type="EMBL" id="TCP18033.1"/>
    </source>
</evidence>
<evidence type="ECO:0000256" key="3">
    <source>
        <dbReference type="SAM" id="MobiDB-lite"/>
    </source>
</evidence>
<sequence length="389" mass="45845">MSYAICRMEKMKGHALKGIQFHNQRERESRTNPHIDPMKSHENYDLVNSKKIDYNKRIKEIIERQKVGTRKTRKDAVLVNEFMITSDKDFFDRLEPKEQKRYFEEAHQWFAERYGEQNMAYATVHMDEKTPHMHLGVVPMRDGRLQGKNVFNRQELRSLQEDFPKHMRDLGFDLQRGEKGSDREHLTTQDLKAKTLKEKVATLEKEIGDKEHSLAEKREHLTDLKQSLDHVKKVDQVAFKEGGLFGHKTAKLELSEFEGIKTQAKLSESLRGENRALRRDLEETKEENTRLKDDNQHLGQENKALAHENRFLKKTLSQLKEVYKDRVKDFSRTVGICKAFVLSKLEGRLPEKCFADEQEKEGARDFLQAKKEKQQEKAIHRDRDQGMER</sequence>
<dbReference type="EMBL" id="SLXK01000073">
    <property type="protein sequence ID" value="TCP18033.1"/>
    <property type="molecule type" value="Genomic_DNA"/>
</dbReference>
<dbReference type="InterPro" id="IPR001668">
    <property type="entry name" value="Mob_Pre"/>
</dbReference>
<dbReference type="Pfam" id="PF01076">
    <property type="entry name" value="Mob_Pre"/>
    <property type="match status" value="1"/>
</dbReference>
<keyword evidence="5" id="KW-1185">Reference proteome</keyword>
<gene>
    <name evidence="4" type="ORF">EV207_17313</name>
</gene>
<dbReference type="AlphaFoldDB" id="A0A4R2NAD6"/>
<dbReference type="Gene3D" id="3.30.930.30">
    <property type="match status" value="1"/>
</dbReference>
<dbReference type="GO" id="GO:0006310">
    <property type="term" value="P:DNA recombination"/>
    <property type="evidence" value="ECO:0007669"/>
    <property type="project" value="InterPro"/>
</dbReference>
<evidence type="ECO:0000313" key="5">
    <source>
        <dbReference type="Proteomes" id="UP000295416"/>
    </source>
</evidence>
<keyword evidence="2" id="KW-0175">Coiled coil</keyword>
<name>A0A4R2NAD6_9BACL</name>
<feature type="region of interest" description="Disordered" evidence="3">
    <location>
        <begin position="370"/>
        <end position="389"/>
    </location>
</feature>
<organism evidence="4 5">
    <name type="scientific">Scopulibacillus darangshiensis</name>
    <dbReference type="NCBI Taxonomy" id="442528"/>
    <lineage>
        <taxon>Bacteria</taxon>
        <taxon>Bacillati</taxon>
        <taxon>Bacillota</taxon>
        <taxon>Bacilli</taxon>
        <taxon>Bacillales</taxon>
        <taxon>Sporolactobacillaceae</taxon>
        <taxon>Scopulibacillus</taxon>
    </lineage>
</organism>
<proteinExistence type="inferred from homology"/>
<dbReference type="GO" id="GO:0003677">
    <property type="term" value="F:DNA binding"/>
    <property type="evidence" value="ECO:0007669"/>
    <property type="project" value="InterPro"/>
</dbReference>
<dbReference type="RefSeq" id="WP_165887045.1">
    <property type="nucleotide sequence ID" value="NZ_SLXK01000073.1"/>
</dbReference>
<dbReference type="Proteomes" id="UP000295416">
    <property type="component" value="Unassembled WGS sequence"/>
</dbReference>
<comment type="similarity">
    <text evidence="1">Belongs to the plasmid mobilization pre family.</text>
</comment>